<protein>
    <submittedName>
        <fullName evidence="2">VOC family protein</fullName>
    </submittedName>
</protein>
<dbReference type="RefSeq" id="WP_244356488.1">
    <property type="nucleotide sequence ID" value="NZ_JAJNNZ010000004.1"/>
</dbReference>
<reference evidence="2" key="1">
    <citation type="submission" date="2021-11" db="EMBL/GenBank/DDBJ databases">
        <title>Vibrio ZSDE26 sp. nov. and Vibrio ZSDZ34 sp. nov., isolated from coastal seawater in Qingdao.</title>
        <authorList>
            <person name="Zhang P."/>
        </authorList>
    </citation>
    <scope>NUCLEOTIDE SEQUENCE</scope>
    <source>
        <strain evidence="2">ZSDZ34</strain>
    </source>
</reference>
<dbReference type="PROSITE" id="PS51819">
    <property type="entry name" value="VOC"/>
    <property type="match status" value="1"/>
</dbReference>
<dbReference type="InterPro" id="IPR004360">
    <property type="entry name" value="Glyas_Fos-R_dOase_dom"/>
</dbReference>
<dbReference type="Pfam" id="PF00903">
    <property type="entry name" value="Glyoxalase"/>
    <property type="match status" value="1"/>
</dbReference>
<keyword evidence="3" id="KW-1185">Reference proteome</keyword>
<dbReference type="EMBL" id="JAJNNZ010000004">
    <property type="protein sequence ID" value="MCJ2376703.1"/>
    <property type="molecule type" value="Genomic_DNA"/>
</dbReference>
<dbReference type="PANTHER" id="PTHR36503">
    <property type="entry name" value="BLR2520 PROTEIN"/>
    <property type="match status" value="1"/>
</dbReference>
<proteinExistence type="predicted"/>
<dbReference type="Gene3D" id="3.10.180.10">
    <property type="entry name" value="2,3-Dihydroxybiphenyl 1,2-Dioxygenase, domain 1"/>
    <property type="match status" value="1"/>
</dbReference>
<sequence length="142" mass="15544">MEPRVSIITLGVENLERSFQFYSDLGFESSKTPQDGIIFFKTAGVCLALYPIKALSEDVSPDFVGKAPGFSGITLAHNTRSKDEVDAILQLAVKAGGQLEKPAQDVFWGGYSGYFSDPDGYLWEVAFGDCWEFNDDGSLVID</sequence>
<dbReference type="AlphaFoldDB" id="A0A9X1WCL5"/>
<dbReference type="PANTHER" id="PTHR36503:SF1">
    <property type="entry name" value="BLR2520 PROTEIN"/>
    <property type="match status" value="1"/>
</dbReference>
<gene>
    <name evidence="2" type="ORF">LNL84_07610</name>
</gene>
<comment type="caution">
    <text evidence="2">The sequence shown here is derived from an EMBL/GenBank/DDBJ whole genome shotgun (WGS) entry which is preliminary data.</text>
</comment>
<accession>A0A9X1WCL5</accession>
<dbReference type="Proteomes" id="UP001139488">
    <property type="component" value="Unassembled WGS sequence"/>
</dbReference>
<feature type="domain" description="VOC" evidence="1">
    <location>
        <begin position="4"/>
        <end position="128"/>
    </location>
</feature>
<evidence type="ECO:0000259" key="1">
    <source>
        <dbReference type="PROSITE" id="PS51819"/>
    </source>
</evidence>
<dbReference type="CDD" id="cd07251">
    <property type="entry name" value="VOC_like"/>
    <property type="match status" value="1"/>
</dbReference>
<dbReference type="SUPFAM" id="SSF54593">
    <property type="entry name" value="Glyoxalase/Bleomycin resistance protein/Dihydroxybiphenyl dioxygenase"/>
    <property type="match status" value="1"/>
</dbReference>
<dbReference type="InterPro" id="IPR029068">
    <property type="entry name" value="Glyas_Bleomycin-R_OHBP_Dase"/>
</dbReference>
<evidence type="ECO:0000313" key="2">
    <source>
        <dbReference type="EMBL" id="MCJ2376703.1"/>
    </source>
</evidence>
<evidence type="ECO:0000313" key="3">
    <source>
        <dbReference type="Proteomes" id="UP001139488"/>
    </source>
</evidence>
<dbReference type="InterPro" id="IPR037523">
    <property type="entry name" value="VOC_core"/>
</dbReference>
<name>A0A9X1WCL5_9VIBR</name>
<organism evidence="2 3">
    <name type="scientific">Vibrio gelatinilyticus</name>
    <dbReference type="NCBI Taxonomy" id="2893468"/>
    <lineage>
        <taxon>Bacteria</taxon>
        <taxon>Pseudomonadati</taxon>
        <taxon>Pseudomonadota</taxon>
        <taxon>Gammaproteobacteria</taxon>
        <taxon>Vibrionales</taxon>
        <taxon>Vibrionaceae</taxon>
        <taxon>Vibrio</taxon>
    </lineage>
</organism>